<dbReference type="GO" id="GO:0016020">
    <property type="term" value="C:membrane"/>
    <property type="evidence" value="ECO:0007669"/>
    <property type="project" value="InterPro"/>
</dbReference>
<dbReference type="InterPro" id="IPR004513">
    <property type="entry name" value="FtsX"/>
</dbReference>
<dbReference type="GO" id="GO:0032153">
    <property type="term" value="C:cell division site"/>
    <property type="evidence" value="ECO:0007669"/>
    <property type="project" value="TreeGrafter"/>
</dbReference>
<keyword evidence="2" id="KW-0472">Membrane</keyword>
<keyword evidence="2" id="KW-0812">Transmembrane</keyword>
<name>A0A7W6KNK2_9HYPH</name>
<dbReference type="Proteomes" id="UP000530571">
    <property type="component" value="Unassembled WGS sequence"/>
</dbReference>
<keyword evidence="2" id="KW-1133">Transmembrane helix</keyword>
<organism evidence="3 4">
    <name type="scientific">Martelella radicis</name>
    <dbReference type="NCBI Taxonomy" id="1397476"/>
    <lineage>
        <taxon>Bacteria</taxon>
        <taxon>Pseudomonadati</taxon>
        <taxon>Pseudomonadota</taxon>
        <taxon>Alphaproteobacteria</taxon>
        <taxon>Hyphomicrobiales</taxon>
        <taxon>Aurantimonadaceae</taxon>
        <taxon>Martelella</taxon>
    </lineage>
</organism>
<feature type="compositionally biased region" description="Basic and acidic residues" evidence="1">
    <location>
        <begin position="121"/>
        <end position="139"/>
    </location>
</feature>
<evidence type="ECO:0000256" key="1">
    <source>
        <dbReference type="SAM" id="MobiDB-lite"/>
    </source>
</evidence>
<dbReference type="EMBL" id="JACIDZ010000024">
    <property type="protein sequence ID" value="MBB4124488.1"/>
    <property type="molecule type" value="Genomic_DNA"/>
</dbReference>
<sequence length="480" mass="53081">MTRPPRSIRDPRLEEDRLQRQREEERRRAAARAREERLLEERILEERRREEIRVHEAEAARKRQMQQEAAAREAERERGERERAAGERAEAARTAARRVEEQRQARNRPIPSGTDRTSLPRAERRDVPSGERPARRQDGIRPAMPTRGKEREAQAERQTARKPPTAGRQHGKPTPIVPPSNVQSRALMAVIAIMAFLACLTLGAVSMVRATATSWQGGISREVTIQIKPAEGRDMNQALLTARDVALQFVGTIDGQVVDEAATERLLEPWLGTGLDFDELPVPRLVIVTIDENNPPDFSAMAEALQGAVPGAYLDDHRAWVNRLSAMADATTTIGASIMALVFSAMVLTVVFATRGALSGSRDIVEVLHFVGAEGSFVARQFQNHFLNVALKGAFLGGGMACLFFVAARFWQSRFLATPGADQATALFGTISIGWGAYAGILLTIVIIAALTTLTARLTVIRTIREIDRIRSDPARTDTL</sequence>
<dbReference type="GO" id="GO:0051301">
    <property type="term" value="P:cell division"/>
    <property type="evidence" value="ECO:0007669"/>
    <property type="project" value="UniProtKB-KW"/>
</dbReference>
<keyword evidence="4" id="KW-1185">Reference proteome</keyword>
<proteinExistence type="predicted"/>
<evidence type="ECO:0000256" key="2">
    <source>
        <dbReference type="SAM" id="Phobius"/>
    </source>
</evidence>
<feature type="transmembrane region" description="Helical" evidence="2">
    <location>
        <begin position="186"/>
        <end position="208"/>
    </location>
</feature>
<keyword evidence="3" id="KW-0132">Cell division</keyword>
<protein>
    <submittedName>
        <fullName evidence="3">Cell division transport system permease protein</fullName>
    </submittedName>
</protein>
<feature type="compositionally biased region" description="Basic and acidic residues" evidence="1">
    <location>
        <begin position="147"/>
        <end position="159"/>
    </location>
</feature>
<comment type="caution">
    <text evidence="3">The sequence shown here is derived from an EMBL/GenBank/DDBJ whole genome shotgun (WGS) entry which is preliminary data.</text>
</comment>
<evidence type="ECO:0000313" key="3">
    <source>
        <dbReference type="EMBL" id="MBB4124488.1"/>
    </source>
</evidence>
<dbReference type="PANTHER" id="PTHR47755">
    <property type="entry name" value="CELL DIVISION PROTEIN FTSX"/>
    <property type="match status" value="1"/>
</dbReference>
<dbReference type="PANTHER" id="PTHR47755:SF1">
    <property type="entry name" value="CELL DIVISION PROTEIN FTSX"/>
    <property type="match status" value="1"/>
</dbReference>
<reference evidence="3 4" key="1">
    <citation type="submission" date="2020-08" db="EMBL/GenBank/DDBJ databases">
        <title>Genomic Encyclopedia of Type Strains, Phase IV (KMG-IV): sequencing the most valuable type-strain genomes for metagenomic binning, comparative biology and taxonomic classification.</title>
        <authorList>
            <person name="Goeker M."/>
        </authorList>
    </citation>
    <scope>NUCLEOTIDE SEQUENCE [LARGE SCALE GENOMIC DNA]</scope>
    <source>
        <strain evidence="3 4">DSM 28101</strain>
    </source>
</reference>
<feature type="compositionally biased region" description="Basic and acidic residues" evidence="1">
    <location>
        <begin position="70"/>
        <end position="104"/>
    </location>
</feature>
<feature type="transmembrane region" description="Helical" evidence="2">
    <location>
        <begin position="334"/>
        <end position="353"/>
    </location>
</feature>
<feature type="transmembrane region" description="Helical" evidence="2">
    <location>
        <begin position="431"/>
        <end position="456"/>
    </location>
</feature>
<feature type="compositionally biased region" description="Basic and acidic residues" evidence="1">
    <location>
        <begin position="7"/>
        <end position="61"/>
    </location>
</feature>
<evidence type="ECO:0000313" key="4">
    <source>
        <dbReference type="Proteomes" id="UP000530571"/>
    </source>
</evidence>
<keyword evidence="3" id="KW-0131">Cell cycle</keyword>
<dbReference type="AlphaFoldDB" id="A0A7W6KNK2"/>
<feature type="transmembrane region" description="Helical" evidence="2">
    <location>
        <begin position="389"/>
        <end position="411"/>
    </location>
</feature>
<gene>
    <name evidence="3" type="ORF">GGR30_004447</name>
</gene>
<accession>A0A7W6KNK2</accession>
<feature type="region of interest" description="Disordered" evidence="1">
    <location>
        <begin position="1"/>
        <end position="180"/>
    </location>
</feature>